<keyword evidence="1" id="KW-0378">Hydrolase</keyword>
<dbReference type="Proteomes" id="UP000466894">
    <property type="component" value="Chromosome"/>
</dbReference>
<dbReference type="InterPro" id="IPR050695">
    <property type="entry name" value="N-acetylmuramoyl_amidase_3"/>
</dbReference>
<evidence type="ECO:0000313" key="5">
    <source>
        <dbReference type="EMBL" id="ORB12657.1"/>
    </source>
</evidence>
<keyword evidence="6" id="KW-1185">Reference proteome</keyword>
<dbReference type="Gene3D" id="3.40.630.40">
    <property type="entry name" value="Zn-dependent exopeptidases"/>
    <property type="match status" value="1"/>
</dbReference>
<accession>A0A7I7PET5</accession>
<evidence type="ECO:0000256" key="1">
    <source>
        <dbReference type="ARBA" id="ARBA00022801"/>
    </source>
</evidence>
<organism evidence="4 7">
    <name type="scientific">Mycobacterium noviomagense</name>
    <dbReference type="NCBI Taxonomy" id="459858"/>
    <lineage>
        <taxon>Bacteria</taxon>
        <taxon>Bacillati</taxon>
        <taxon>Actinomycetota</taxon>
        <taxon>Actinomycetes</taxon>
        <taxon>Mycobacteriales</taxon>
        <taxon>Mycobacteriaceae</taxon>
        <taxon>Mycobacterium</taxon>
    </lineage>
</organism>
<dbReference type="GO" id="GO:0008745">
    <property type="term" value="F:N-acetylmuramoyl-L-alanine amidase activity"/>
    <property type="evidence" value="ECO:0007669"/>
    <property type="project" value="InterPro"/>
</dbReference>
<dbReference type="SUPFAM" id="SSF53187">
    <property type="entry name" value="Zn-dependent exopeptidases"/>
    <property type="match status" value="1"/>
</dbReference>
<dbReference type="PANTHER" id="PTHR30404">
    <property type="entry name" value="N-ACETYLMURAMOYL-L-ALANINE AMIDASE"/>
    <property type="match status" value="1"/>
</dbReference>
<dbReference type="NCBIfam" id="NF038140">
    <property type="entry name" value="amidase_Rv3717"/>
    <property type="match status" value="1"/>
</dbReference>
<dbReference type="InterPro" id="IPR002508">
    <property type="entry name" value="MurNAc-LAA_cat"/>
</dbReference>
<dbReference type="Pfam" id="PF01520">
    <property type="entry name" value="Amidase_3"/>
    <property type="match status" value="1"/>
</dbReference>
<dbReference type="GO" id="GO:0009253">
    <property type="term" value="P:peptidoglycan catabolic process"/>
    <property type="evidence" value="ECO:0007669"/>
    <property type="project" value="InterPro"/>
</dbReference>
<dbReference type="PANTHER" id="PTHR30404:SF0">
    <property type="entry name" value="N-ACETYLMURAMOYL-L-ALANINE AMIDASE AMIC"/>
    <property type="match status" value="1"/>
</dbReference>
<evidence type="ECO:0000313" key="7">
    <source>
        <dbReference type="Proteomes" id="UP000466894"/>
    </source>
</evidence>
<dbReference type="KEGG" id="mnv:MNVI_23840"/>
<name>A0A7I7PET5_9MYCO</name>
<dbReference type="Proteomes" id="UP000192374">
    <property type="component" value="Unassembled WGS sequence"/>
</dbReference>
<reference evidence="5 6" key="1">
    <citation type="submission" date="2017-02" db="EMBL/GenBank/DDBJ databases">
        <title>The new phylogeny of genus Mycobacterium.</title>
        <authorList>
            <person name="Tortoli E."/>
            <person name="Trovato A."/>
            <person name="Cirillo D.M."/>
        </authorList>
    </citation>
    <scope>NUCLEOTIDE SEQUENCE [LARGE SCALE GENOMIC DNA]</scope>
    <source>
        <strain evidence="5 6">DSM 45145</strain>
    </source>
</reference>
<reference evidence="4" key="3">
    <citation type="submission" date="2020-02" db="EMBL/GenBank/DDBJ databases">
        <authorList>
            <person name="Matsumoto Y."/>
            <person name="Motooka D."/>
            <person name="Nakamura S."/>
        </authorList>
    </citation>
    <scope>NUCLEOTIDE SEQUENCE</scope>
    <source>
        <strain evidence="4">JCM 16367</strain>
    </source>
</reference>
<feature type="domain" description="MurNAc-LAA" evidence="3">
    <location>
        <begin position="101"/>
        <end position="222"/>
    </location>
</feature>
<evidence type="ECO:0000313" key="6">
    <source>
        <dbReference type="Proteomes" id="UP000192374"/>
    </source>
</evidence>
<dbReference type="CDD" id="cd02696">
    <property type="entry name" value="MurNAc-LAA"/>
    <property type="match status" value="1"/>
</dbReference>
<dbReference type="EMBL" id="MVIC01000031">
    <property type="protein sequence ID" value="ORB12657.1"/>
    <property type="molecule type" value="Genomic_DNA"/>
</dbReference>
<feature type="region of interest" description="Disordered" evidence="2">
    <location>
        <begin position="1"/>
        <end position="54"/>
    </location>
</feature>
<dbReference type="SMART" id="SM00646">
    <property type="entry name" value="Ami_3"/>
    <property type="match status" value="1"/>
</dbReference>
<sequence length="232" mass="24497">MRDAAPQRGRGKPRAGRRAVFLDPGHNGVDDGSLTRQVPNGRGGTKDCNTMGTATDDGYPEHAFNWDVVARIRKSLNQFGVRTQLSRDDDNSVGPCIDERAAMANAMQPDAIISIHADCGPAAGQGFHVCYSSPPLNDAQSGPAVQLATTMRDSLVASGMQPSTYLGSDGLYGRADLAGLNLAQYPAILVELGNMKNSDEAAQMKSPDGRAKYATAVTQGIVTYLSAKTAAR</sequence>
<dbReference type="RefSeq" id="WP_232070209.1">
    <property type="nucleotide sequence ID" value="NZ_AP022583.1"/>
</dbReference>
<gene>
    <name evidence="5" type="ORF">BST37_15495</name>
    <name evidence="4" type="ORF">MNVI_23840</name>
</gene>
<dbReference type="AlphaFoldDB" id="A0A7I7PET5"/>
<evidence type="ECO:0000259" key="3">
    <source>
        <dbReference type="SMART" id="SM00646"/>
    </source>
</evidence>
<proteinExistence type="predicted"/>
<dbReference type="GO" id="GO:0030288">
    <property type="term" value="C:outer membrane-bounded periplasmic space"/>
    <property type="evidence" value="ECO:0007669"/>
    <property type="project" value="TreeGrafter"/>
</dbReference>
<reference evidence="4 7" key="2">
    <citation type="journal article" date="2019" name="Emerg. Microbes Infect.">
        <title>Comprehensive subspecies identification of 175 nontuberculous mycobacteria species based on 7547 genomic profiles.</title>
        <authorList>
            <person name="Matsumoto Y."/>
            <person name="Kinjo T."/>
            <person name="Motooka D."/>
            <person name="Nabeya D."/>
            <person name="Jung N."/>
            <person name="Uechi K."/>
            <person name="Horii T."/>
            <person name="Iida T."/>
            <person name="Fujita J."/>
            <person name="Nakamura S."/>
        </authorList>
    </citation>
    <scope>NUCLEOTIDE SEQUENCE [LARGE SCALE GENOMIC DNA]</scope>
    <source>
        <strain evidence="4 7">JCM 16367</strain>
    </source>
</reference>
<evidence type="ECO:0000313" key="4">
    <source>
        <dbReference type="EMBL" id="BBY07066.1"/>
    </source>
</evidence>
<evidence type="ECO:0000256" key="2">
    <source>
        <dbReference type="SAM" id="MobiDB-lite"/>
    </source>
</evidence>
<protein>
    <submittedName>
        <fullName evidence="4">N-acetylmuramoyl-L-alanine amidase</fullName>
    </submittedName>
</protein>
<dbReference type="EMBL" id="AP022583">
    <property type="protein sequence ID" value="BBY07066.1"/>
    <property type="molecule type" value="Genomic_DNA"/>
</dbReference>